<dbReference type="PANTHER" id="PTHR43284:SF1">
    <property type="entry name" value="ASPARAGINE SYNTHETASE"/>
    <property type="match status" value="1"/>
</dbReference>
<feature type="binding site" evidence="6">
    <location>
        <position position="133"/>
    </location>
    <ligand>
        <name>L-glutamine</name>
        <dbReference type="ChEBI" id="CHEBI:58359"/>
    </ligand>
</feature>
<dbReference type="CDD" id="cd01991">
    <property type="entry name" value="Asn_synthase_B_C"/>
    <property type="match status" value="1"/>
</dbReference>
<evidence type="ECO:0000256" key="1">
    <source>
        <dbReference type="ARBA" id="ARBA00005752"/>
    </source>
</evidence>
<feature type="binding site" evidence="6">
    <location>
        <position position="337"/>
    </location>
    <ligand>
        <name>ATP</name>
        <dbReference type="ChEBI" id="CHEBI:30616"/>
    </ligand>
</feature>
<feature type="domain" description="Glutamine amidotransferase type-2" evidence="8">
    <location>
        <begin position="2"/>
        <end position="247"/>
    </location>
</feature>
<evidence type="ECO:0000256" key="7">
    <source>
        <dbReference type="PIRSR" id="PIRSR001589-3"/>
    </source>
</evidence>
<organism evidence="9 10">
    <name type="scientific">Aspergillus chevalieri</name>
    <name type="common">Eurotium chevalieri</name>
    <dbReference type="NCBI Taxonomy" id="182096"/>
    <lineage>
        <taxon>Eukaryota</taxon>
        <taxon>Fungi</taxon>
        <taxon>Dikarya</taxon>
        <taxon>Ascomycota</taxon>
        <taxon>Pezizomycotina</taxon>
        <taxon>Eurotiomycetes</taxon>
        <taxon>Eurotiomycetidae</taxon>
        <taxon>Eurotiales</taxon>
        <taxon>Aspergillaceae</taxon>
        <taxon>Aspergillus</taxon>
        <taxon>Aspergillus subgen. Aspergillus</taxon>
    </lineage>
</organism>
<dbReference type="GO" id="GO:0005829">
    <property type="term" value="C:cytosol"/>
    <property type="evidence" value="ECO:0007669"/>
    <property type="project" value="TreeGrafter"/>
</dbReference>
<dbReference type="Gene3D" id="3.60.20.10">
    <property type="entry name" value="Glutamine Phosphoribosylpyrophosphate, subunit 1, domain 1"/>
    <property type="match status" value="1"/>
</dbReference>
<accession>A0A7R7ZQF0</accession>
<keyword evidence="4" id="KW-0315">Glutamine amidotransferase</keyword>
<evidence type="ECO:0000256" key="2">
    <source>
        <dbReference type="ARBA" id="ARBA00022741"/>
    </source>
</evidence>
<evidence type="ECO:0000259" key="8">
    <source>
        <dbReference type="PROSITE" id="PS51278"/>
    </source>
</evidence>
<evidence type="ECO:0000256" key="5">
    <source>
        <dbReference type="PIRNR" id="PIRNR001589"/>
    </source>
</evidence>
<dbReference type="Gene3D" id="3.40.50.620">
    <property type="entry name" value="HUPs"/>
    <property type="match status" value="2"/>
</dbReference>
<evidence type="ECO:0000256" key="6">
    <source>
        <dbReference type="PIRSR" id="PIRSR001589-2"/>
    </source>
</evidence>
<dbReference type="RefSeq" id="XP_043138076.1">
    <property type="nucleotide sequence ID" value="XM_043280503.1"/>
</dbReference>
<dbReference type="SUPFAM" id="SSF56235">
    <property type="entry name" value="N-terminal nucleophile aminohydrolases (Ntn hydrolases)"/>
    <property type="match status" value="1"/>
</dbReference>
<dbReference type="Proteomes" id="UP000637239">
    <property type="component" value="Chromosome 5"/>
</dbReference>
<dbReference type="PROSITE" id="PS51278">
    <property type="entry name" value="GATASE_TYPE_2"/>
    <property type="match status" value="1"/>
</dbReference>
<evidence type="ECO:0000256" key="4">
    <source>
        <dbReference type="ARBA" id="ARBA00022962"/>
    </source>
</evidence>
<dbReference type="AlphaFoldDB" id="A0A7R7ZQF0"/>
<dbReference type="GeneID" id="66983912"/>
<comment type="similarity">
    <text evidence="1">Belongs to the asparagine synthetase family.</text>
</comment>
<reference evidence="9" key="2">
    <citation type="submission" date="2021-02" db="EMBL/GenBank/DDBJ databases">
        <title>Aspergillus chevalieri M1 genome sequence.</title>
        <authorList>
            <person name="Kadooka C."/>
            <person name="Mori K."/>
            <person name="Futagami T."/>
        </authorList>
    </citation>
    <scope>NUCLEOTIDE SEQUENCE</scope>
    <source>
        <strain evidence="9">M1</strain>
    </source>
</reference>
<dbReference type="KEGG" id="ache:ACHE_50752S"/>
<dbReference type="Pfam" id="PF13537">
    <property type="entry name" value="GATase_7"/>
    <property type="match status" value="1"/>
</dbReference>
<evidence type="ECO:0000256" key="3">
    <source>
        <dbReference type="ARBA" id="ARBA00022840"/>
    </source>
</evidence>
<dbReference type="InterPro" id="IPR051786">
    <property type="entry name" value="ASN_synthetase/amidase"/>
</dbReference>
<reference evidence="9" key="1">
    <citation type="submission" date="2021-01" db="EMBL/GenBank/DDBJ databases">
        <authorList>
            <consortium name="Aspergillus chevalieri M1 genome sequencing consortium"/>
            <person name="Kazuki M."/>
            <person name="Futagami T."/>
        </authorList>
    </citation>
    <scope>NUCLEOTIDE SEQUENCE</scope>
    <source>
        <strain evidence="9">M1</strain>
    </source>
</reference>
<dbReference type="Pfam" id="PF00733">
    <property type="entry name" value="Asn_synthase"/>
    <property type="match status" value="1"/>
</dbReference>
<dbReference type="GO" id="GO:0006529">
    <property type="term" value="P:asparagine biosynthetic process"/>
    <property type="evidence" value="ECO:0007669"/>
    <property type="project" value="InterPro"/>
</dbReference>
<dbReference type="PIRSF" id="PIRSF001589">
    <property type="entry name" value="Asn_synthetase_glu-h"/>
    <property type="match status" value="1"/>
</dbReference>
<dbReference type="InterPro" id="IPR029055">
    <property type="entry name" value="Ntn_hydrolases_N"/>
</dbReference>
<dbReference type="InterPro" id="IPR001962">
    <property type="entry name" value="Asn_synthase"/>
</dbReference>
<dbReference type="CDD" id="cd00712">
    <property type="entry name" value="AsnB"/>
    <property type="match status" value="1"/>
</dbReference>
<dbReference type="GO" id="GO:0005524">
    <property type="term" value="F:ATP binding"/>
    <property type="evidence" value="ECO:0007669"/>
    <property type="project" value="UniProtKB-KW"/>
</dbReference>
<keyword evidence="2 5" id="KW-0547">Nucleotide-binding</keyword>
<protein>
    <recommendedName>
        <fullName evidence="8">Glutamine amidotransferase type-2 domain-containing protein</fullName>
    </recommendedName>
</protein>
<dbReference type="EMBL" id="AP024420">
    <property type="protein sequence ID" value="BCR89554.1"/>
    <property type="molecule type" value="Genomic_DNA"/>
</dbReference>
<keyword evidence="10" id="KW-1185">Reference proteome</keyword>
<dbReference type="InterPro" id="IPR014729">
    <property type="entry name" value="Rossmann-like_a/b/a_fold"/>
</dbReference>
<proteinExistence type="inferred from homology"/>
<keyword evidence="3 5" id="KW-0067">ATP-binding</keyword>
<dbReference type="PANTHER" id="PTHR43284">
    <property type="entry name" value="ASPARAGINE SYNTHETASE (GLUTAMINE-HYDROLYZING)"/>
    <property type="match status" value="1"/>
</dbReference>
<sequence>MCGISVRISLRPSDGSDAPKKPDVESIKGQLDRSLDLIAHRGPDSKGIWVSDDGSVGEIFFSLFPSENSAKSCIVGLGHCRLSIEDLSDMGNQPLHSDDGGVHAVINGEIYDHERIRAELEQNHGYHFKGHSDSEVVVALYTVYGAPAFLDHLRGEFSLVIYDQRQGRIIATRDRFGIKPLFWTIIDQEDERVLLFATEMKTFLAMGWKPKWDVQSAFQAGWLIDDRSLFKGVKKLMPGYWMEITLLDGQLRRHLYWDSDYNDKRQVEIRTVEEMIEGVREKLTEAIRLRLRADVPVGIYLSGGIDSSLIAGIVAKLAREENVTLGSKKEQVTCFSIEFPNSPFDEFDVAKRTADWLGVDIVKCKADEAAFAEHFENAVYHCEYQTFDLGPTGKTMLSSIPREAGFKVVLTGEGSDEHFAGYPFTPRDFLLEPDLSWPTSTLAQDTERLNQIQRAAAELFDRQIAALGVKGDAFRWDETSQVYHQANRVYMPNTLLGLSGATFPIWAPWVVEKWSGLDLRETVIRAMSPTAREKILNQWHPLHTSLYITTKAFLNNYILVSLGDRTEMAHSIEARPPFLDHNFVEYVNRLPPSLKLRCTSDLDSNADQQEPQFIEKWILREAGKPFIPEEIYNRRKQPYMAPVKWPLNGPLHQMFQRLCTKEAVENLGFVDWAPVERALQHAFGPDAEQGPFRLLICVAGWVVLSQRFGVERATEAEWVDSPLYDPWCDF</sequence>
<dbReference type="GO" id="GO:0004066">
    <property type="term" value="F:asparagine synthase (glutamine-hydrolyzing) activity"/>
    <property type="evidence" value="ECO:0007669"/>
    <property type="project" value="InterPro"/>
</dbReference>
<dbReference type="SUPFAM" id="SSF52402">
    <property type="entry name" value="Adenine nucleotide alpha hydrolases-like"/>
    <property type="match status" value="1"/>
</dbReference>
<gene>
    <name evidence="9" type="ORF">ACHE_50752S</name>
</gene>
<feature type="site" description="Important for beta-aspartyl-AMP intermediate formation" evidence="7">
    <location>
        <position position="413"/>
    </location>
</feature>
<name>A0A7R7ZQF0_ASPCH</name>
<dbReference type="InterPro" id="IPR033738">
    <property type="entry name" value="AsnB_N"/>
</dbReference>
<dbReference type="InterPro" id="IPR017932">
    <property type="entry name" value="GATase_2_dom"/>
</dbReference>
<dbReference type="InterPro" id="IPR006426">
    <property type="entry name" value="Asn_synth_AEB"/>
</dbReference>
<evidence type="ECO:0000313" key="9">
    <source>
        <dbReference type="EMBL" id="BCR89554.1"/>
    </source>
</evidence>
<evidence type="ECO:0000313" key="10">
    <source>
        <dbReference type="Proteomes" id="UP000637239"/>
    </source>
</evidence>
<dbReference type="NCBIfam" id="TIGR01536">
    <property type="entry name" value="asn_synth_AEB"/>
    <property type="match status" value="1"/>
</dbReference>